<dbReference type="Gene3D" id="2.60.120.10">
    <property type="entry name" value="Jelly Rolls"/>
    <property type="match status" value="1"/>
</dbReference>
<dbReference type="PANTHER" id="PTHR35848:SF6">
    <property type="entry name" value="CUPIN TYPE-2 DOMAIN-CONTAINING PROTEIN"/>
    <property type="match status" value="1"/>
</dbReference>
<keyword evidence="5" id="KW-1185">Reference proteome</keyword>
<dbReference type="InterPro" id="IPR051610">
    <property type="entry name" value="GPI/OXD"/>
</dbReference>
<feature type="domain" description="Cupin type-1" evidence="3">
    <location>
        <begin position="31"/>
        <end position="136"/>
    </location>
</feature>
<dbReference type="EMBL" id="OBEJ01000003">
    <property type="protein sequence ID" value="SNZ14916.1"/>
    <property type="molecule type" value="Genomic_DNA"/>
</dbReference>
<dbReference type="Pfam" id="PF07883">
    <property type="entry name" value="Cupin_2"/>
    <property type="match status" value="1"/>
</dbReference>
<evidence type="ECO:0000259" key="3">
    <source>
        <dbReference type="SMART" id="SM00835"/>
    </source>
</evidence>
<organism evidence="4 5">
    <name type="scientific">Natronoarchaeum philippinense</name>
    <dbReference type="NCBI Taxonomy" id="558529"/>
    <lineage>
        <taxon>Archaea</taxon>
        <taxon>Methanobacteriati</taxon>
        <taxon>Methanobacteriota</taxon>
        <taxon>Stenosarchaea group</taxon>
        <taxon>Halobacteria</taxon>
        <taxon>Halobacteriales</taxon>
        <taxon>Natronoarchaeaceae</taxon>
    </lineage>
</organism>
<proteinExistence type="predicted"/>
<dbReference type="OrthoDB" id="190812at2157"/>
<feature type="region of interest" description="Disordered" evidence="2">
    <location>
        <begin position="131"/>
        <end position="160"/>
    </location>
</feature>
<accession>A0A285P436</accession>
<dbReference type="GO" id="GO:0046872">
    <property type="term" value="F:metal ion binding"/>
    <property type="evidence" value="ECO:0007669"/>
    <property type="project" value="UniProtKB-KW"/>
</dbReference>
<dbReference type="RefSeq" id="WP_097009237.1">
    <property type="nucleotide sequence ID" value="NZ_OBEJ01000003.1"/>
</dbReference>
<dbReference type="AlphaFoldDB" id="A0A285P436"/>
<sequence>MSETDSGRFVAPEDVESQVFDWGVLKWLSTPEVTDGERFSAGVVRLEPGKGHERHTHPDSDEILYVISGSGEQELGDETREIEAGELVFVPEGVEHGTVNTGWETLVLLAVYAPPGPEDVLRDLPDCEIVPPGELPARNRRETDGGESVGSEAEGGGDRP</sequence>
<keyword evidence="1" id="KW-0479">Metal-binding</keyword>
<name>A0A285P436_NATPI</name>
<evidence type="ECO:0000313" key="4">
    <source>
        <dbReference type="EMBL" id="SNZ14916.1"/>
    </source>
</evidence>
<reference evidence="4 5" key="1">
    <citation type="submission" date="2017-09" db="EMBL/GenBank/DDBJ databases">
        <authorList>
            <person name="Ehlers B."/>
            <person name="Leendertz F.H."/>
        </authorList>
    </citation>
    <scope>NUCLEOTIDE SEQUENCE [LARGE SCALE GENOMIC DNA]</scope>
    <source>
        <strain evidence="4 5">DSM 27208</strain>
    </source>
</reference>
<dbReference type="InterPro" id="IPR013096">
    <property type="entry name" value="Cupin_2"/>
</dbReference>
<dbReference type="SMART" id="SM00835">
    <property type="entry name" value="Cupin_1"/>
    <property type="match status" value="1"/>
</dbReference>
<dbReference type="SUPFAM" id="SSF51182">
    <property type="entry name" value="RmlC-like cupins"/>
    <property type="match status" value="1"/>
</dbReference>
<dbReference type="Proteomes" id="UP000219453">
    <property type="component" value="Unassembled WGS sequence"/>
</dbReference>
<evidence type="ECO:0000256" key="1">
    <source>
        <dbReference type="ARBA" id="ARBA00022723"/>
    </source>
</evidence>
<dbReference type="InterPro" id="IPR014710">
    <property type="entry name" value="RmlC-like_jellyroll"/>
</dbReference>
<evidence type="ECO:0000313" key="5">
    <source>
        <dbReference type="Proteomes" id="UP000219453"/>
    </source>
</evidence>
<dbReference type="InterPro" id="IPR011051">
    <property type="entry name" value="RmlC_Cupin_sf"/>
</dbReference>
<protein>
    <submittedName>
        <fullName evidence="4">Cupin domain-containing protein</fullName>
    </submittedName>
</protein>
<gene>
    <name evidence="4" type="ORF">SAMN06269185_2312</name>
</gene>
<evidence type="ECO:0000256" key="2">
    <source>
        <dbReference type="SAM" id="MobiDB-lite"/>
    </source>
</evidence>
<dbReference type="InterPro" id="IPR006045">
    <property type="entry name" value="Cupin_1"/>
</dbReference>
<dbReference type="PANTHER" id="PTHR35848">
    <property type="entry name" value="OXALATE-BINDING PROTEIN"/>
    <property type="match status" value="1"/>
</dbReference>